<evidence type="ECO:0000313" key="1">
    <source>
        <dbReference type="Proteomes" id="UP000036681"/>
    </source>
</evidence>
<keyword evidence="1" id="KW-1185">Reference proteome</keyword>
<sequence>MAGSLFGAFTAGNVLIRSYGGKDRRAHEHLDSSPAIFSTFERISLVYNQIDFKAIEAEAMSGHGVSRRLWPSIGKSLKEETDLKMALPPRFPGLIPAYGAMPLPPMAPIIDIQLQGRGLLKGHQSLRRDLVSAEERGVRLIKLKTEEGCTMICISSSFIAM</sequence>
<evidence type="ECO:0000313" key="2">
    <source>
        <dbReference type="WBParaSite" id="ALUE_0001182601-mRNA-1"/>
    </source>
</evidence>
<dbReference type="Proteomes" id="UP000036681">
    <property type="component" value="Unplaced"/>
</dbReference>
<dbReference type="AlphaFoldDB" id="A0A0M3I4S1"/>
<name>A0A0M3I4S1_ASCLU</name>
<organism evidence="1 2">
    <name type="scientific">Ascaris lumbricoides</name>
    <name type="common">Giant roundworm</name>
    <dbReference type="NCBI Taxonomy" id="6252"/>
    <lineage>
        <taxon>Eukaryota</taxon>
        <taxon>Metazoa</taxon>
        <taxon>Ecdysozoa</taxon>
        <taxon>Nematoda</taxon>
        <taxon>Chromadorea</taxon>
        <taxon>Rhabditida</taxon>
        <taxon>Spirurina</taxon>
        <taxon>Ascaridomorpha</taxon>
        <taxon>Ascaridoidea</taxon>
        <taxon>Ascarididae</taxon>
        <taxon>Ascaris</taxon>
    </lineage>
</organism>
<dbReference type="WBParaSite" id="ALUE_0001182601-mRNA-1">
    <property type="protein sequence ID" value="ALUE_0001182601-mRNA-1"/>
    <property type="gene ID" value="ALUE_0001182601"/>
</dbReference>
<proteinExistence type="predicted"/>
<protein>
    <submittedName>
        <fullName evidence="2">Amidase domain-containing protein</fullName>
    </submittedName>
</protein>
<accession>A0A0M3I4S1</accession>
<reference evidence="2" key="1">
    <citation type="submission" date="2017-02" db="UniProtKB">
        <authorList>
            <consortium name="WormBaseParasite"/>
        </authorList>
    </citation>
    <scope>IDENTIFICATION</scope>
</reference>